<dbReference type="GO" id="GO:0006633">
    <property type="term" value="P:fatty acid biosynthetic process"/>
    <property type="evidence" value="ECO:0007669"/>
    <property type="project" value="UniProtKB-KW"/>
</dbReference>
<comment type="subcellular location">
    <subcellularLocation>
        <location evidence="1">Peroxisome</location>
    </subcellularLocation>
</comment>
<name>W7T1N9_9STRA</name>
<evidence type="ECO:0000256" key="20">
    <source>
        <dbReference type="ARBA" id="ARBA00049559"/>
    </source>
</evidence>
<evidence type="ECO:0000256" key="5">
    <source>
        <dbReference type="ARBA" id="ARBA00022832"/>
    </source>
</evidence>
<dbReference type="Pfam" id="PF13561">
    <property type="entry name" value="adh_short_C2"/>
    <property type="match status" value="1"/>
</dbReference>
<evidence type="ECO:0000256" key="8">
    <source>
        <dbReference type="ARBA" id="ARBA00023098"/>
    </source>
</evidence>
<dbReference type="InterPro" id="IPR052388">
    <property type="entry name" value="Peroxisomal_t2-enoyl-CoA_red"/>
</dbReference>
<proteinExistence type="predicted"/>
<gene>
    <name evidence="21" type="ORF">Naga_100172g8</name>
</gene>
<evidence type="ECO:0000313" key="21">
    <source>
        <dbReference type="EMBL" id="EWM20657.1"/>
    </source>
</evidence>
<evidence type="ECO:0000256" key="4">
    <source>
        <dbReference type="ARBA" id="ARBA00022553"/>
    </source>
</evidence>
<dbReference type="InterPro" id="IPR002347">
    <property type="entry name" value="SDR_fam"/>
</dbReference>
<keyword evidence="3" id="KW-0444">Lipid biosynthesis</keyword>
<dbReference type="GO" id="GO:0033306">
    <property type="term" value="P:phytol metabolic process"/>
    <property type="evidence" value="ECO:0007669"/>
    <property type="project" value="TreeGrafter"/>
</dbReference>
<dbReference type="PANTHER" id="PTHR24317">
    <property type="entry name" value="PEROXISOMAL TRANS-2-ENOYL-COA REDUCTASE"/>
    <property type="match status" value="1"/>
</dbReference>
<comment type="caution">
    <text evidence="21">The sequence shown here is derived from an EMBL/GenBank/DDBJ whole genome shotgun (WGS) entry which is preliminary data.</text>
</comment>
<dbReference type="PANTHER" id="PTHR24317:SF7">
    <property type="entry name" value="PEROXISOMAL TRANS-2-ENOYL-COA REDUCTASE"/>
    <property type="match status" value="1"/>
</dbReference>
<dbReference type="FunFam" id="3.40.50.720:FF:000084">
    <property type="entry name" value="Short-chain dehydrogenase reductase"/>
    <property type="match status" value="1"/>
</dbReference>
<keyword evidence="6" id="KW-0521">NADP</keyword>
<comment type="subunit">
    <text evidence="12">Interacts with PEX5, probably required to target it into peroxisomes.</text>
</comment>
<keyword evidence="7" id="KW-0560">Oxidoreductase</keyword>
<evidence type="ECO:0000256" key="2">
    <source>
        <dbReference type="ARBA" id="ARBA00005189"/>
    </source>
</evidence>
<comment type="catalytic activity">
    <reaction evidence="17">
        <text>(2E)-hexenoyl-CoA + NADPH + H(+) = hexanoyl-CoA + NADP(+)</text>
        <dbReference type="Rhea" id="RHEA:44956"/>
        <dbReference type="ChEBI" id="CHEBI:15378"/>
        <dbReference type="ChEBI" id="CHEBI:57783"/>
        <dbReference type="ChEBI" id="CHEBI:58349"/>
        <dbReference type="ChEBI" id="CHEBI:62077"/>
        <dbReference type="ChEBI" id="CHEBI:62620"/>
    </reaction>
    <physiologicalReaction direction="left-to-right" evidence="17">
        <dbReference type="Rhea" id="RHEA:44957"/>
    </physiologicalReaction>
</comment>
<evidence type="ECO:0000256" key="18">
    <source>
        <dbReference type="ARBA" id="ARBA00049251"/>
    </source>
</evidence>
<dbReference type="EMBL" id="AZIL01002892">
    <property type="protein sequence ID" value="EWM20657.1"/>
    <property type="molecule type" value="Genomic_DNA"/>
</dbReference>
<keyword evidence="5" id="KW-0276">Fatty acid metabolism</keyword>
<comment type="catalytic activity">
    <reaction evidence="19">
        <text>(2E)-decenoyl-CoA + NADPH + H(+) = decanoyl-CoA + NADP(+)</text>
        <dbReference type="Rhea" id="RHEA:44960"/>
        <dbReference type="ChEBI" id="CHEBI:15378"/>
        <dbReference type="ChEBI" id="CHEBI:57783"/>
        <dbReference type="ChEBI" id="CHEBI:58349"/>
        <dbReference type="ChEBI" id="CHEBI:61406"/>
        <dbReference type="ChEBI" id="CHEBI:61430"/>
    </reaction>
    <physiologicalReaction direction="left-to-right" evidence="19">
        <dbReference type="Rhea" id="RHEA:44961"/>
    </physiologicalReaction>
</comment>
<evidence type="ECO:0000256" key="9">
    <source>
        <dbReference type="ARBA" id="ARBA00023140"/>
    </source>
</evidence>
<evidence type="ECO:0000256" key="11">
    <source>
        <dbReference type="ARBA" id="ARBA00037124"/>
    </source>
</evidence>
<comment type="catalytic activity">
    <reaction evidence="18">
        <text>a (2E)-enoyl-CoA + NADPH + H(+) = a 2,3-saturated acyl-CoA + NADP(+)</text>
        <dbReference type="Rhea" id="RHEA:33763"/>
        <dbReference type="ChEBI" id="CHEBI:15378"/>
        <dbReference type="ChEBI" id="CHEBI:57783"/>
        <dbReference type="ChEBI" id="CHEBI:58349"/>
        <dbReference type="ChEBI" id="CHEBI:58856"/>
        <dbReference type="ChEBI" id="CHEBI:65111"/>
        <dbReference type="EC" id="1.3.1.38"/>
    </reaction>
    <physiologicalReaction direction="left-to-right" evidence="18">
        <dbReference type="Rhea" id="RHEA:33764"/>
    </physiologicalReaction>
</comment>
<accession>W7T1N9</accession>
<evidence type="ECO:0000256" key="7">
    <source>
        <dbReference type="ARBA" id="ARBA00023002"/>
    </source>
</evidence>
<dbReference type="EC" id="1.3.1.38" evidence="13"/>
<comment type="function">
    <text evidence="11">Participates in chain elongation of fatty acids. Catalyzes the reduction of trans-2-enoyl-CoAs of varying chain lengths from 6:1 to 16:1, having maximum activity with 10:1 CoA. Has no 2,4-dienoyl-CoA reductase activity.</text>
</comment>
<evidence type="ECO:0000256" key="12">
    <source>
        <dbReference type="ARBA" id="ARBA00038622"/>
    </source>
</evidence>
<evidence type="ECO:0000256" key="10">
    <source>
        <dbReference type="ARBA" id="ARBA00023160"/>
    </source>
</evidence>
<evidence type="ECO:0000256" key="6">
    <source>
        <dbReference type="ARBA" id="ARBA00022857"/>
    </source>
</evidence>
<dbReference type="AlphaFoldDB" id="W7T1N9"/>
<comment type="catalytic activity">
    <reaction evidence="15">
        <text>(2E)-dodecenoyl-CoA + NADPH + H(+) = dodecanoyl-CoA + NADP(+)</text>
        <dbReference type="Rhea" id="RHEA:44964"/>
        <dbReference type="ChEBI" id="CHEBI:15378"/>
        <dbReference type="ChEBI" id="CHEBI:57330"/>
        <dbReference type="ChEBI" id="CHEBI:57375"/>
        <dbReference type="ChEBI" id="CHEBI:57783"/>
        <dbReference type="ChEBI" id="CHEBI:58349"/>
    </reaction>
    <physiologicalReaction direction="left-to-right" evidence="15">
        <dbReference type="Rhea" id="RHEA:44965"/>
    </physiologicalReaction>
</comment>
<keyword evidence="10" id="KW-0275">Fatty acid biosynthesis</keyword>
<protein>
    <recommendedName>
        <fullName evidence="14">Peroxisomal trans-2-enoyl-CoA reductase</fullName>
        <ecNumber evidence="13">1.3.1.38</ecNumber>
    </recommendedName>
</protein>
<sequence>MPYKCQCPSQRIKTHNLKVRSMFKACDGRGTTKIFLSIIYTKIPHQICQHSQHSTPICRSGKCEIHRKCSLMSSLALTPFKAGLFVGKSIIVTGGGTGLGYAIAKELVSLGAKVVIAARRIEVLEAAASEMNKSSQRGGKIYVCQCNVRNEDDIQKLVTFALETMGGIDGLVNNAGGQFVSPVENISARGFKAVVETNLLSCFMLSKEIYNRWWSQQEDRKRSGSIVNIILANKNGFPMMAHSGAARAGVENLTKSMALEWIGRGVRVNCVAPGIIYTESGFANYGEMAGAFLSSVLPCIPAHRCGTAEEVSSLVVFLLSDAAVYITGQNMGVDGGMGQGTIPLRPQDHGASLLPVYGELPMKARL</sequence>
<dbReference type="CDD" id="cd05369">
    <property type="entry name" value="TER_DECR_SDR_a"/>
    <property type="match status" value="1"/>
</dbReference>
<keyword evidence="9" id="KW-0576">Peroxisome</keyword>
<dbReference type="InterPro" id="IPR036291">
    <property type="entry name" value="NAD(P)-bd_dom_sf"/>
</dbReference>
<evidence type="ECO:0000313" key="22">
    <source>
        <dbReference type="Proteomes" id="UP000019335"/>
    </source>
</evidence>
<comment type="catalytic activity">
    <reaction evidence="20">
        <text>(2E)-octenoyl-CoA + NADPH + H(+) = octanoyl-CoA + NADP(+)</text>
        <dbReference type="Rhea" id="RHEA:44952"/>
        <dbReference type="ChEBI" id="CHEBI:15378"/>
        <dbReference type="ChEBI" id="CHEBI:57386"/>
        <dbReference type="ChEBI" id="CHEBI:57783"/>
        <dbReference type="ChEBI" id="CHEBI:58349"/>
        <dbReference type="ChEBI" id="CHEBI:62242"/>
    </reaction>
    <physiologicalReaction direction="left-to-right" evidence="20">
        <dbReference type="Rhea" id="RHEA:44953"/>
    </physiologicalReaction>
</comment>
<keyword evidence="22" id="KW-1185">Reference proteome</keyword>
<dbReference type="SUPFAM" id="SSF51735">
    <property type="entry name" value="NAD(P)-binding Rossmann-fold domains"/>
    <property type="match status" value="1"/>
</dbReference>
<dbReference type="Proteomes" id="UP000019335">
    <property type="component" value="Unassembled WGS sequence"/>
</dbReference>
<evidence type="ECO:0000256" key="19">
    <source>
        <dbReference type="ARBA" id="ARBA00049386"/>
    </source>
</evidence>
<keyword evidence="8" id="KW-0443">Lipid metabolism</keyword>
<evidence type="ECO:0000256" key="1">
    <source>
        <dbReference type="ARBA" id="ARBA00004275"/>
    </source>
</evidence>
<dbReference type="PRINTS" id="PR00080">
    <property type="entry name" value="SDRFAMILY"/>
</dbReference>
<evidence type="ECO:0000256" key="14">
    <source>
        <dbReference type="ARBA" id="ARBA00041063"/>
    </source>
</evidence>
<evidence type="ECO:0000256" key="13">
    <source>
        <dbReference type="ARBA" id="ARBA00038849"/>
    </source>
</evidence>
<comment type="catalytic activity">
    <reaction evidence="16">
        <text>(2E)-tetradecenoyl-CoA + NADPH + H(+) = tetradecanoyl-CoA + NADP(+)</text>
        <dbReference type="Rhea" id="RHEA:44968"/>
        <dbReference type="ChEBI" id="CHEBI:15378"/>
        <dbReference type="ChEBI" id="CHEBI:57385"/>
        <dbReference type="ChEBI" id="CHEBI:57783"/>
        <dbReference type="ChEBI" id="CHEBI:58349"/>
        <dbReference type="ChEBI" id="CHEBI:61405"/>
    </reaction>
    <physiologicalReaction direction="left-to-right" evidence="16">
        <dbReference type="Rhea" id="RHEA:44969"/>
    </physiologicalReaction>
</comment>
<comment type="pathway">
    <text evidence="2">Lipid metabolism.</text>
</comment>
<evidence type="ECO:0000256" key="15">
    <source>
        <dbReference type="ARBA" id="ARBA00047570"/>
    </source>
</evidence>
<evidence type="ECO:0000256" key="3">
    <source>
        <dbReference type="ARBA" id="ARBA00022516"/>
    </source>
</evidence>
<keyword evidence="4" id="KW-0597">Phosphoprotein</keyword>
<dbReference type="OrthoDB" id="1393670at2759"/>
<dbReference type="GO" id="GO:0005777">
    <property type="term" value="C:peroxisome"/>
    <property type="evidence" value="ECO:0007669"/>
    <property type="project" value="UniProtKB-SubCell"/>
</dbReference>
<organism evidence="21 22">
    <name type="scientific">Nannochloropsis gaditana</name>
    <dbReference type="NCBI Taxonomy" id="72520"/>
    <lineage>
        <taxon>Eukaryota</taxon>
        <taxon>Sar</taxon>
        <taxon>Stramenopiles</taxon>
        <taxon>Ochrophyta</taxon>
        <taxon>Eustigmatophyceae</taxon>
        <taxon>Eustigmatales</taxon>
        <taxon>Monodopsidaceae</taxon>
        <taxon>Nannochloropsis</taxon>
    </lineage>
</organism>
<reference evidence="21 22" key="1">
    <citation type="journal article" date="2014" name="Mol. Plant">
        <title>Chromosome Scale Genome Assembly and Transcriptome Profiling of Nannochloropsis gaditana in Nitrogen Depletion.</title>
        <authorList>
            <person name="Corteggiani Carpinelli E."/>
            <person name="Telatin A."/>
            <person name="Vitulo N."/>
            <person name="Forcato C."/>
            <person name="D'Angelo M."/>
            <person name="Schiavon R."/>
            <person name="Vezzi A."/>
            <person name="Giacometti G.M."/>
            <person name="Morosinotto T."/>
            <person name="Valle G."/>
        </authorList>
    </citation>
    <scope>NUCLEOTIDE SEQUENCE [LARGE SCALE GENOMIC DNA]</scope>
    <source>
        <strain evidence="21 22">B-31</strain>
    </source>
</reference>
<dbReference type="PRINTS" id="PR00081">
    <property type="entry name" value="GDHRDH"/>
</dbReference>
<dbReference type="Gene3D" id="3.40.50.720">
    <property type="entry name" value="NAD(P)-binding Rossmann-like Domain"/>
    <property type="match status" value="1"/>
</dbReference>
<evidence type="ECO:0000256" key="16">
    <source>
        <dbReference type="ARBA" id="ARBA00048686"/>
    </source>
</evidence>
<evidence type="ECO:0000256" key="17">
    <source>
        <dbReference type="ARBA" id="ARBA00049108"/>
    </source>
</evidence>
<dbReference type="GO" id="GO:0019166">
    <property type="term" value="F:trans-2-enoyl-CoA reductase (NADPH) activity"/>
    <property type="evidence" value="ECO:0007669"/>
    <property type="project" value="UniProtKB-EC"/>
</dbReference>